<dbReference type="PATRIC" id="fig|1278073.3.peg.408"/>
<gene>
    <name evidence="2" type="ordered locus">MYSTI_00386</name>
</gene>
<dbReference type="RefSeq" id="WP_015346007.1">
    <property type="nucleotide sequence ID" value="NC_020126.1"/>
</dbReference>
<dbReference type="HOGENOM" id="CLU_735342_0_0_7"/>
<accession>L7U5I1</accession>
<organism evidence="2 3">
    <name type="scientific">Myxococcus stipitatus (strain DSM 14675 / JCM 12634 / Mx s8)</name>
    <dbReference type="NCBI Taxonomy" id="1278073"/>
    <lineage>
        <taxon>Bacteria</taxon>
        <taxon>Pseudomonadati</taxon>
        <taxon>Myxococcota</taxon>
        <taxon>Myxococcia</taxon>
        <taxon>Myxococcales</taxon>
        <taxon>Cystobacterineae</taxon>
        <taxon>Myxococcaceae</taxon>
        <taxon>Myxococcus</taxon>
    </lineage>
</organism>
<name>L7U5I1_MYXSD</name>
<sequence>MPPPDARQSAAKTPSAKPQADTSSSEAVLQECEALEAELAALRNLFEQYFMGLDRHPPTKAHDDFKKRVNRLKTSFIRSTAAKFRVGSVHSKFLTYDRLWMRTLQEIEAGTYKRDLFKARRRAEARGGAAKDPKKNVVELPEDISDMDFEEVEEFVRPRPVNEPPLAAAISAAAASVSAPTGTPFRGTPTVAPAAATPSMPSVAPVARSGVPGVTPVPSVAPVAGTPPRGQPTVAPVAGTPPRGQPTVAPVAGTPPRGQPTVAPVAGTPSRGLPTVTQPLGGTPARGSAPVPPGMATAKPAASAPGAGAGGMPRVTAPAAAAAPRPPSATGGGGMSDDKLRAVYDAYVTAKRRCQEDTSKLSYESVAATLRKQVPELLKQHNAKAVEFKVVIKDGKASLKAVPK</sequence>
<dbReference type="KEGG" id="msd:MYSTI_00386"/>
<dbReference type="EMBL" id="CP004025">
    <property type="protein sequence ID" value="AGC41744.1"/>
    <property type="molecule type" value="Genomic_DNA"/>
</dbReference>
<dbReference type="Proteomes" id="UP000011131">
    <property type="component" value="Chromosome"/>
</dbReference>
<evidence type="ECO:0000313" key="3">
    <source>
        <dbReference type="Proteomes" id="UP000011131"/>
    </source>
</evidence>
<protein>
    <submittedName>
        <fullName evidence="2">Uncharacterized protein</fullName>
    </submittedName>
</protein>
<dbReference type="STRING" id="1278073.MYSTI_00386"/>
<keyword evidence="3" id="KW-1185">Reference proteome</keyword>
<dbReference type="NCBIfam" id="NF041621">
    <property type="entry name" value="MXAN_5187_C_dom"/>
    <property type="match status" value="1"/>
</dbReference>
<proteinExistence type="predicted"/>
<feature type="region of interest" description="Disordered" evidence="1">
    <location>
        <begin position="222"/>
        <end position="338"/>
    </location>
</feature>
<dbReference type="AlphaFoldDB" id="L7U5I1"/>
<reference evidence="2 3" key="1">
    <citation type="journal article" date="2013" name="Genome Announc.">
        <title>Complete genome sequence of Myxococcus stipitatus strain DSM 14675, a fruiting myxobacterium.</title>
        <authorList>
            <person name="Huntley S."/>
            <person name="Kneip S."/>
            <person name="Treuner-Lange A."/>
            <person name="Sogaard-Andersen L."/>
        </authorList>
    </citation>
    <scope>NUCLEOTIDE SEQUENCE [LARGE SCALE GENOMIC DNA]</scope>
    <source>
        <strain evidence="3">DSM 14675 / JCM 12634 / Mx s8</strain>
    </source>
</reference>
<evidence type="ECO:0000313" key="2">
    <source>
        <dbReference type="EMBL" id="AGC41744.1"/>
    </source>
</evidence>
<feature type="region of interest" description="Disordered" evidence="1">
    <location>
        <begin position="1"/>
        <end position="27"/>
    </location>
</feature>
<dbReference type="OrthoDB" id="5498296at2"/>
<dbReference type="eggNOG" id="COG3266">
    <property type="taxonomic scope" value="Bacteria"/>
</dbReference>
<evidence type="ECO:0000256" key="1">
    <source>
        <dbReference type="SAM" id="MobiDB-lite"/>
    </source>
</evidence>
<feature type="compositionally biased region" description="Low complexity" evidence="1">
    <location>
        <begin position="294"/>
        <end position="306"/>
    </location>
</feature>